<dbReference type="Pfam" id="PF13087">
    <property type="entry name" value="AAA_12"/>
    <property type="match status" value="1"/>
</dbReference>
<dbReference type="PANTHER" id="PTHR43788">
    <property type="entry name" value="DNA2/NAM7 HELICASE FAMILY MEMBER"/>
    <property type="match status" value="1"/>
</dbReference>
<evidence type="ECO:0000256" key="1">
    <source>
        <dbReference type="ARBA" id="ARBA00022741"/>
    </source>
</evidence>
<dbReference type="GO" id="GO:0016787">
    <property type="term" value="F:hydrolase activity"/>
    <property type="evidence" value="ECO:0007669"/>
    <property type="project" value="UniProtKB-KW"/>
</dbReference>
<dbReference type="PANTHER" id="PTHR43788:SF16">
    <property type="entry name" value="HELICASE WITH ZINC FINGER 2"/>
    <property type="match status" value="1"/>
</dbReference>
<evidence type="ECO:0000256" key="3">
    <source>
        <dbReference type="ARBA" id="ARBA00022806"/>
    </source>
</evidence>
<dbReference type="InterPro" id="IPR047187">
    <property type="entry name" value="SF1_C_Upf1"/>
</dbReference>
<evidence type="ECO:0000256" key="4">
    <source>
        <dbReference type="ARBA" id="ARBA00022840"/>
    </source>
</evidence>
<sequence length="280" mass="31836">MVPIVSAKPEQVILIGDHKQLQPIITDDGARRLGLGVSLFERYATQAHMLVTQYRMHEAIAAFPSQHFYDNRLECGSEVQKAPSNLRGYWPGGINRPICFVHIVGKEETLTVSTPEGSENSRNNMEEVRAVVHIAFNLVNNRKVRVKDILILSQYRAQCAKIKKELSTKYLNIKVSTVVAAQGRESEVVILSTVRSIPKVQIESNPSQSWIQRHLGFITDEHQINVALTRAKKGLIIIGNKSLLRVQPMWKMFFHHYEERKAVTTFKEFTKKAHGPGNWM</sequence>
<keyword evidence="2" id="KW-0378">Hydrolase</keyword>
<evidence type="ECO:0000259" key="5">
    <source>
        <dbReference type="Pfam" id="PF13087"/>
    </source>
</evidence>
<accession>A0AAD9MQN6</accession>
<evidence type="ECO:0000313" key="7">
    <source>
        <dbReference type="Proteomes" id="UP001208570"/>
    </source>
</evidence>
<dbReference type="GO" id="GO:0043139">
    <property type="term" value="F:5'-3' DNA helicase activity"/>
    <property type="evidence" value="ECO:0007669"/>
    <property type="project" value="TreeGrafter"/>
</dbReference>
<dbReference type="Proteomes" id="UP001208570">
    <property type="component" value="Unassembled WGS sequence"/>
</dbReference>
<name>A0AAD9MQN6_9ANNE</name>
<dbReference type="Gene3D" id="3.40.50.300">
    <property type="entry name" value="P-loop containing nucleotide triphosphate hydrolases"/>
    <property type="match status" value="2"/>
</dbReference>
<dbReference type="InterPro" id="IPR050534">
    <property type="entry name" value="Coronavir_polyprotein_1ab"/>
</dbReference>
<organism evidence="6 7">
    <name type="scientific">Paralvinella palmiformis</name>
    <dbReference type="NCBI Taxonomy" id="53620"/>
    <lineage>
        <taxon>Eukaryota</taxon>
        <taxon>Metazoa</taxon>
        <taxon>Spiralia</taxon>
        <taxon>Lophotrochozoa</taxon>
        <taxon>Annelida</taxon>
        <taxon>Polychaeta</taxon>
        <taxon>Sedentaria</taxon>
        <taxon>Canalipalpata</taxon>
        <taxon>Terebellida</taxon>
        <taxon>Terebelliformia</taxon>
        <taxon>Alvinellidae</taxon>
        <taxon>Paralvinella</taxon>
    </lineage>
</organism>
<evidence type="ECO:0000313" key="6">
    <source>
        <dbReference type="EMBL" id="KAK2141880.1"/>
    </source>
</evidence>
<dbReference type="AlphaFoldDB" id="A0AAD9MQN6"/>
<keyword evidence="4" id="KW-0067">ATP-binding</keyword>
<dbReference type="SUPFAM" id="SSF52540">
    <property type="entry name" value="P-loop containing nucleoside triphosphate hydrolases"/>
    <property type="match status" value="1"/>
</dbReference>
<dbReference type="InterPro" id="IPR041679">
    <property type="entry name" value="DNA2/NAM7-like_C"/>
</dbReference>
<evidence type="ECO:0000256" key="2">
    <source>
        <dbReference type="ARBA" id="ARBA00022801"/>
    </source>
</evidence>
<comment type="caution">
    <text evidence="6">The sequence shown here is derived from an EMBL/GenBank/DDBJ whole genome shotgun (WGS) entry which is preliminary data.</text>
</comment>
<dbReference type="InterPro" id="IPR027417">
    <property type="entry name" value="P-loop_NTPase"/>
</dbReference>
<keyword evidence="3" id="KW-0347">Helicase</keyword>
<reference evidence="6" key="1">
    <citation type="journal article" date="2023" name="Mol. Biol. Evol.">
        <title>Third-Generation Sequencing Reveals the Adaptive Role of the Epigenome in Three Deep-Sea Polychaetes.</title>
        <authorList>
            <person name="Perez M."/>
            <person name="Aroh O."/>
            <person name="Sun Y."/>
            <person name="Lan Y."/>
            <person name="Juniper S.K."/>
            <person name="Young C.R."/>
            <person name="Angers B."/>
            <person name="Qian P.Y."/>
        </authorList>
    </citation>
    <scope>NUCLEOTIDE SEQUENCE</scope>
    <source>
        <strain evidence="6">P08H-3</strain>
    </source>
</reference>
<feature type="domain" description="DNA2/NAM7 helicase-like C-terminal" evidence="5">
    <location>
        <begin position="36"/>
        <end position="241"/>
    </location>
</feature>
<gene>
    <name evidence="6" type="ORF">LSH36_1027g01027</name>
</gene>
<keyword evidence="7" id="KW-1185">Reference proteome</keyword>
<keyword evidence="1" id="KW-0547">Nucleotide-binding</keyword>
<dbReference type="FunFam" id="3.40.50.300:FF:001313">
    <property type="entry name" value="Helicase with zinc finger domain 2"/>
    <property type="match status" value="1"/>
</dbReference>
<dbReference type="CDD" id="cd18808">
    <property type="entry name" value="SF1_C_Upf1"/>
    <property type="match status" value="1"/>
</dbReference>
<dbReference type="GO" id="GO:0005524">
    <property type="term" value="F:ATP binding"/>
    <property type="evidence" value="ECO:0007669"/>
    <property type="project" value="UniProtKB-KW"/>
</dbReference>
<dbReference type="EMBL" id="JAODUP010001027">
    <property type="protein sequence ID" value="KAK2141880.1"/>
    <property type="molecule type" value="Genomic_DNA"/>
</dbReference>
<protein>
    <recommendedName>
        <fullName evidence="5">DNA2/NAM7 helicase-like C-terminal domain-containing protein</fullName>
    </recommendedName>
</protein>
<proteinExistence type="predicted"/>